<feature type="non-terminal residue" evidence="3">
    <location>
        <position position="272"/>
    </location>
</feature>
<feature type="region of interest" description="Disordered" evidence="1">
    <location>
        <begin position="243"/>
        <end position="272"/>
    </location>
</feature>
<proteinExistence type="predicted"/>
<evidence type="ECO:0000256" key="1">
    <source>
        <dbReference type="SAM" id="MobiDB-lite"/>
    </source>
</evidence>
<dbReference type="OrthoDB" id="5352400at2759"/>
<sequence length="272" mass="30656">IPRKWRFHKAVWALIILEFPFTVANLALFGIASPNLYRTILWTEGGRMGFNSDPKTVLYAYANYRPVKEPLVWSAFNTQFNLVIGVLCTFFYLVKVTLFLMHVLFPILSLPLHLGLLGLWAASIYIQTAPDTIDPERINKGAPWFITKSCDIVQDGQIKKYCMQAKSAFAVSVVMLIIYALFTILSIISLWPSSTARAAHKEKQLAKRAEKEKFAALVASSPSDNEMTPEEQWQHMWELQQLPRTPGQGGMNPVTPRTRAFRDLGGTGTPGH</sequence>
<evidence type="ECO:0000256" key="2">
    <source>
        <dbReference type="SAM" id="Phobius"/>
    </source>
</evidence>
<reference evidence="3" key="1">
    <citation type="journal article" date="2020" name="Stud. Mycol.">
        <title>101 Dothideomycetes genomes: a test case for predicting lifestyles and emergence of pathogens.</title>
        <authorList>
            <person name="Haridas S."/>
            <person name="Albert R."/>
            <person name="Binder M."/>
            <person name="Bloem J."/>
            <person name="Labutti K."/>
            <person name="Salamov A."/>
            <person name="Andreopoulos B."/>
            <person name="Baker S."/>
            <person name="Barry K."/>
            <person name="Bills G."/>
            <person name="Bluhm B."/>
            <person name="Cannon C."/>
            <person name="Castanera R."/>
            <person name="Culley D."/>
            <person name="Daum C."/>
            <person name="Ezra D."/>
            <person name="Gonzalez J."/>
            <person name="Henrissat B."/>
            <person name="Kuo A."/>
            <person name="Liang C."/>
            <person name="Lipzen A."/>
            <person name="Lutzoni F."/>
            <person name="Magnuson J."/>
            <person name="Mondo S."/>
            <person name="Nolan M."/>
            <person name="Ohm R."/>
            <person name="Pangilinan J."/>
            <person name="Park H.-J."/>
            <person name="Ramirez L."/>
            <person name="Alfaro M."/>
            <person name="Sun H."/>
            <person name="Tritt A."/>
            <person name="Yoshinaga Y."/>
            <person name="Zwiers L.-H."/>
            <person name="Turgeon B."/>
            <person name="Goodwin S."/>
            <person name="Spatafora J."/>
            <person name="Crous P."/>
            <person name="Grigoriev I."/>
        </authorList>
    </citation>
    <scope>NUCLEOTIDE SEQUENCE</scope>
    <source>
        <strain evidence="3">CBS 119925</strain>
    </source>
</reference>
<feature type="transmembrane region" description="Helical" evidence="2">
    <location>
        <begin position="169"/>
        <end position="191"/>
    </location>
</feature>
<feature type="transmembrane region" description="Helical" evidence="2">
    <location>
        <begin position="12"/>
        <end position="32"/>
    </location>
</feature>
<organism evidence="3 4">
    <name type="scientific">Sporormia fimetaria CBS 119925</name>
    <dbReference type="NCBI Taxonomy" id="1340428"/>
    <lineage>
        <taxon>Eukaryota</taxon>
        <taxon>Fungi</taxon>
        <taxon>Dikarya</taxon>
        <taxon>Ascomycota</taxon>
        <taxon>Pezizomycotina</taxon>
        <taxon>Dothideomycetes</taxon>
        <taxon>Pleosporomycetidae</taxon>
        <taxon>Pleosporales</taxon>
        <taxon>Sporormiaceae</taxon>
        <taxon>Sporormia</taxon>
    </lineage>
</organism>
<feature type="transmembrane region" description="Helical" evidence="2">
    <location>
        <begin position="71"/>
        <end position="94"/>
    </location>
</feature>
<evidence type="ECO:0000313" key="3">
    <source>
        <dbReference type="EMBL" id="KAF2751780.1"/>
    </source>
</evidence>
<keyword evidence="2" id="KW-0812">Transmembrane</keyword>
<dbReference type="EMBL" id="MU006561">
    <property type="protein sequence ID" value="KAF2751780.1"/>
    <property type="molecule type" value="Genomic_DNA"/>
</dbReference>
<keyword evidence="2" id="KW-0472">Membrane</keyword>
<dbReference type="AlphaFoldDB" id="A0A6A6VQ76"/>
<protein>
    <submittedName>
        <fullName evidence="3">Uncharacterized protein</fullName>
    </submittedName>
</protein>
<accession>A0A6A6VQ76</accession>
<dbReference type="Proteomes" id="UP000799440">
    <property type="component" value="Unassembled WGS sequence"/>
</dbReference>
<feature type="transmembrane region" description="Helical" evidence="2">
    <location>
        <begin position="103"/>
        <end position="126"/>
    </location>
</feature>
<keyword evidence="4" id="KW-1185">Reference proteome</keyword>
<keyword evidence="2" id="KW-1133">Transmembrane helix</keyword>
<feature type="non-terminal residue" evidence="3">
    <location>
        <position position="1"/>
    </location>
</feature>
<name>A0A6A6VQ76_9PLEO</name>
<gene>
    <name evidence="3" type="ORF">M011DRAFT_385154</name>
</gene>
<evidence type="ECO:0000313" key="4">
    <source>
        <dbReference type="Proteomes" id="UP000799440"/>
    </source>
</evidence>